<gene>
    <name evidence="3" type="ORF">ABZ510_10210</name>
</gene>
<feature type="region of interest" description="Disordered" evidence="1">
    <location>
        <begin position="4028"/>
        <end position="4116"/>
    </location>
</feature>
<feature type="compositionally biased region" description="Pro residues" evidence="1">
    <location>
        <begin position="6515"/>
        <end position="6528"/>
    </location>
</feature>
<feature type="compositionally biased region" description="Pro residues" evidence="1">
    <location>
        <begin position="5417"/>
        <end position="5427"/>
    </location>
</feature>
<dbReference type="InterPro" id="IPR006195">
    <property type="entry name" value="aa-tRNA-synth_II"/>
</dbReference>
<feature type="compositionally biased region" description="Basic and acidic residues" evidence="1">
    <location>
        <begin position="5505"/>
        <end position="5519"/>
    </location>
</feature>
<evidence type="ECO:0000256" key="1">
    <source>
        <dbReference type="SAM" id="MobiDB-lite"/>
    </source>
</evidence>
<feature type="domain" description="Aminoacyl-transfer RNA synthetases class-II family profile" evidence="2">
    <location>
        <begin position="1682"/>
        <end position="3542"/>
    </location>
</feature>
<feature type="region of interest" description="Disordered" evidence="1">
    <location>
        <begin position="1926"/>
        <end position="1976"/>
    </location>
</feature>
<keyword evidence="4" id="KW-1185">Reference proteome</keyword>
<feature type="compositionally biased region" description="Basic and acidic residues" evidence="1">
    <location>
        <begin position="4038"/>
        <end position="4074"/>
    </location>
</feature>
<feature type="compositionally biased region" description="Basic and acidic residues" evidence="1">
    <location>
        <begin position="552"/>
        <end position="565"/>
    </location>
</feature>
<organism evidence="3 4">
    <name type="scientific">Nocardia rhamnosiphila</name>
    <dbReference type="NCBI Taxonomy" id="426716"/>
    <lineage>
        <taxon>Bacteria</taxon>
        <taxon>Bacillati</taxon>
        <taxon>Actinomycetota</taxon>
        <taxon>Actinomycetes</taxon>
        <taxon>Mycobacteriales</taxon>
        <taxon>Nocardiaceae</taxon>
        <taxon>Nocardia</taxon>
    </lineage>
</organism>
<feature type="non-terminal residue" evidence="3">
    <location>
        <position position="6709"/>
    </location>
</feature>
<dbReference type="InterPro" id="IPR057746">
    <property type="entry name" value="CpnT-like_N"/>
</dbReference>
<feature type="compositionally biased region" description="Basic and acidic residues" evidence="1">
    <location>
        <begin position="6495"/>
        <end position="6508"/>
    </location>
</feature>
<proteinExistence type="predicted"/>
<dbReference type="PROSITE" id="PS50862">
    <property type="entry name" value="AA_TRNA_LIGASE_II"/>
    <property type="match status" value="1"/>
</dbReference>
<feature type="compositionally biased region" description="Pro residues" evidence="1">
    <location>
        <begin position="3215"/>
        <end position="3224"/>
    </location>
</feature>
<feature type="compositionally biased region" description="Pro residues" evidence="1">
    <location>
        <begin position="5397"/>
        <end position="5407"/>
    </location>
</feature>
<feature type="compositionally biased region" description="Pro residues" evidence="1">
    <location>
        <begin position="5158"/>
        <end position="5172"/>
    </location>
</feature>
<feature type="compositionally biased region" description="Gly residues" evidence="1">
    <location>
        <begin position="6668"/>
        <end position="6709"/>
    </location>
</feature>
<accession>A0ABV2WMX5</accession>
<feature type="compositionally biased region" description="Pro residues" evidence="1">
    <location>
        <begin position="4086"/>
        <end position="4096"/>
    </location>
</feature>
<feature type="compositionally biased region" description="Low complexity" evidence="1">
    <location>
        <begin position="1927"/>
        <end position="1949"/>
    </location>
</feature>
<sequence>MIELWGPLQHLAWLAGVEWPQGNEDEMWALGGDWRTAADELDDTVADIIEAKRASLHAYPEGDGVTEMIAAFDSLISGDGSDSDQSVPKLADYFRQLGTSAYDTGTEIEYTKLMYISSLVLLAAEIAAAWIFPPTAPAVQAAAVALTRFAVRILGQRVMQAIFRLVANKFVGFLLRHVAIDTILGTIQEVGIQAYQVEAGHRPDFDLGQIAVTVVSSAAGGAAAGPVGDIIGNKLQNEARGMGRQYLNGAITGTAAGFVGGLAGTAAAIPTQFAVIWADTGSWDQAMDQTMSTLPQQFGPLALVSGATNGLATGVNKVGANHAFSSLKVGVHSDSYRNTWGDRTFMDRLNDAVSGPGTRSGGLPTGTGAPAGADGTGGFGGDGSQTSSPARTPNGVGGSGEGNLSPAGNNGHNGDSPGGAGEAGGNDRGRSVGSGSNDGDDGPGTREGASSADGEGGRQDNSGAVAGQQGPLGDGEGGDGGSAQHGDTGPADRSDSTPGPADRSDSGAGVADRSDSGANATDGPDSGAGAADRSDPATGAADRSDSGTGVADRAESAGARDRTDSDGTGSPAADSGSSARQGRADDSGLAVGQQEAGGAGTGRTAGDAAAGPGESAGDRTRGETPGPVVGAPVAGPMGAATPPATATAPVSPGAPAAPGSTPGGAGPAAPGSTNTPGAASDSRAQAGPTGESRSSGASDGPRSRAGIGERSPYPGTDGSGVRAGRTGAPVPDATNARQVGERQDPAGGRIPGDVGDGRIGPEDVFPLPLPDSAARDGEAHPGSPDQRARDQGSPGARRDGGARPGDDGATRDRSTDDTEERGIPEPGEPQGAPDPRNRGECARLTLAQLAAETGSDRITPPEEPVGPRGMDRRQMEDALGGKLYDYPDPGPEHSRHQAVADELLRQAARTDPRLVAAGRGPRAFVVDEYAGPVDEHGVGSHAYSLTVRMDPLTGEYRVVVSDPAAGRRRGFPPDVPAELRYVSATLLDGAGRILPPSGHDGRVRPTVERYRRHSRSDYEVNRQRRETDAQYAARRDAEDADLRSLLERRRAEYLRAMAEQVGEDGPAELADRFRAGAAEADRAAEQHRSAADDRWDEARRKPEKRISDRPPDEDRTPSRDDEDAADRRGDEDVADRREDEDPADRREEDPAGRRDEDSAGRRDDQGAADRRDGEGPAGRRDDRDVADRREDEDPADRREEDPADRRDEDSAGRRDGDRDAAARRDGEGPADREEDSAGRRDEEDVADRREDPSGAVRGEPESGTDAGRYRYDAQPDEPRPYRPTDPGFAEALAATTALREAEQAQRDSVVAALRTLAVDLGLVEPGSRPDLRQLRPSRIGPRIDARQQRVRDDGTLSEYERARQLADLDTLRARSERYHRIVGRMSETSQLLGELGGLAFALDAELHPGAIQLTPYEGASTAKLVVDIAVLVPGTGTGAPKLLIVEAKGADSPLGGSRRADAQQGAPEYLRDTLAIDKNLATVLTETPDQMRARGIDPDGAAGRGLLRAREEMLAAHRDGTLEVEYHQVRTAATGEITVRRFDLERDGDPVRVDVIGGIDRTAPDGSGSADRGRSPGEGEARRNPDIGDTRRIPMVGDTRPEGDDAQPIAKNGDTRPISVVDDSRPTPIDDDTQPITRIDDTRPVPAVDDTQPDPIDGAERPSAARLLGAPNDDSWSGLDSAQVGARLRDEIRDLIGNPRFEVFGFDRPEVHPEVAREYARALVDMFRAHPYARLGAVVFRDLGPDVFGRTHWSLDNGVPRADSIEFNTSVATDPAAVRRETEHNVDTGWFPDVARDRPAYARAVHEFGHVLDGAGRHRARRDLTGHLMRHFFDRHPEATSVDDYFAWLRESLSGYSFHPGTPHPKPAEALAEAFLATEMRRAGAAEPGPAVRDRGDDPVRLIHNLLVESAWKTPRPRFGWFAEESAAPQPADGPAGPRTEGSDAGAPPGADPGGGEGSRSDGGPADPAAADAATAERERLDLVRTGDDQLDDWRYAPVDQAVQVREVLARTATGRAALALLRDAGVTVRFVEPGDGPVPADEFNGRTMAAVIVAGDRDQVARAAAVVRVAALAESVLRGRVEVTPARIRALDRADHVAARMRAEADALGRQAEFRRELGRAGYDTDNAMATDPVDLAQRRILDNAYLEAYDAAIRQAGDPQGSGARTRVETDPARDAELGRLAAVRDEIAASRDRAVAVRDVLLDRLGVGPEEVATRALLEETVERLYGRSVRVDRMSGYGERVEAVREAATQVLRRQRELELAEADMAAAAGLRDSTEPVAATDTDRLHRVGAAEGIARLLAHRAFDSAEVGTGRSGRAAAEAEWDAARAFRPPADMDEYIPSAQAAARDVEALVRADAAAAARLHRIEAAWGRAADRLRDLLGMRNDPGTGSRREILDHLARRARERSDSLPGLEARLLGALTDEHTRVSAERARLRVELTEVVARDLAGTAASDRIRVQLDDSGAVTVQRETGPVRAEQPVSPDSPVPHGDRTARAELARAVADLRDKAFGELSALGTRAGAWGTASWVRRTLDEHGVEIRFSTEPEATAARTPNTRRRLGVDAGYDPVTRTLTLHPGDTPAQHVRELVVAARLAEQFAGIDVAAERMTLPRDEYCALMLDRVAEAYALSFRDTVDLQVRIVRPAPTDPLARSYAEAFVKGFRTAESAYGSGKMLGGESGWFYSAGHKAGFRAVRAALDSQGPLVGGLAPGEHFAGIWDRAHGISPTGGTEPPTPRRIPADTPEDRLRRARSLADEIEGLQILRDLGQYVPEGPAEQVYRAAHDRELGRARRRAGGAETPAQSARRAGTEALSRYLRRTGLADAEVAMDVVRSIVDGGGSPWGHPKEQSEHRGGAGTARPETMASETDSDTARRVVDAEMERFRQPERMGERPGRLSDRVLRYLDPHPRLVVTARPGEHVDALRELALTHPEYGDVLWDHSHGLDYRQVTVGPDGEPVVTPVNRATAEGPYGRRDLLGERDQMLAHYLRFRAEGRTDLGFTDWLKQLGPDAFYTKADRGSTHRPGTVGHLRNDFVTRGHQRVLAADRPLDPTHPARIAHNLYTRQVPIAAGGSARPGHHRLEVFAYGAGHLSVFVEPDGHGGWRVPAPVGLEGSQNTLSRYFQGMAGDTREGLVERITRILDDPAAPLTPESRPRGRIGRLLGRLPFGSDRPGGNPTRAGDADGTPPPDGPEFMGGADTRPHGNRTGEPGPDTPANPPDPAADAALLHAPTDEWSALEPVEVGLRLREVMRELTGDPDFEVYGFGLPDLNPTVVQEFARSLIDMYRRYPQVDLCSAGIGHLDDAIALNKPVTDRETGIARADSIALDYTHARSAERILDRIRQSVDDGRLNPNALRRPVYAVGVHEFGHGVDYAGGRHARRELETILREYHRDIVGGDTADFAGWLRRELVGYSFRPDGRLHEAEALAEAFAEVELARQLPAGRRPEVGEVRRRIHDLLVGYADADPGVPAQRIGPLHDGPEHIGTDDMRSADSGDRYRDAVADEWSAMGLDEIVATLRERYPFREITGFADRPGVPPLDLTLVREVARAVDLMTSRFPMLDVHNLHIGPVTDPDHVRGLAGYDLDPRDADRMVTDTITLNERLLRNPGEFYASRRRSEQTFHSPRNSADRPAFATTVHELGHGLDYAGSTRARGTVEDLLVEYYSEKTGGFDPDEFSVWINQLSGYSFTNRGDLNRPEVLADAVLDVVLNGPDATEPARIVYAALLRESIDNYYDTFENEAAALRITDLGLGPWMDGYDRTAAAGPDRPTGEVADRSDDSGTPDSDIALLGAPAADQWSDLGPAEIGEKLRDHMRAATGNPDFAVFGFDQADLNPEVVREYARAVTDMYRDYPHTDIRAIGIGNRREGILADAGPALDRETGLVHTEDITLNYRHATSVENFRAQVQRRVDNEQFSPTMLRRPVYAMAVHEYGHALDYAGGLRASSTAQRHLLLRAAEVGGDFGAWLRQLSGYSRDDDGLLRGHEAVPDAFAEYIMGGDDPAARDRVVITPVRELYELLIRHADNPPGGASERSGDRGAMDAGHRPGDDGTGRVRPDDQDGNGLDRDGPETSTGGGAKKPPGGPPRPAPPPEESDGGRPDQEPGGDEAPIHPDAIIEPLVIEVDGERIAFDLVPDGPDRWRLVPQGDLPSATPERLAALRREIAAIRRMWPGRAAQVKYPSGSGWDSRGQAAIADGVAGIPDLVNPVPPQPPATPAPTPDHPVIGPAPESGPADPTLLRIGQQLPVWIGNREHIPIFGRLSARMRDDAGEFVPVHPGDDAEYQPWLTDGTLAAARDQLLADLDSRRISPAQALRDLLAVAARPDATPEQQRQILDALRDRGLLSGDEAAALADGLAEERAARGSELPVGPAPEGESLTDAARRLLDIDLPDDSPETLARVIDEQQYRVARATGAIEGLAAAVRRYRIEQTLPYTMRDAPPAADTERGLPRAGDPAALDDPGGRRTEDDPGDVFDDERFEDETDAPSSRRPGRYAAPDPEGRPVPFRDEISFIDQNPMGRFLIEILAAFGHEPGLLDTPPVENGADQLPMWGDGYELGRDQGLRRFFENALRRDQIRDELASWAAMRDLSLEDLLADPEGVLDRLRTENVARSERVAEFVDAARATLPETGLTDPVGDLLGRQLVRLPGGAGQPDRLVIVDGARDREQVLADALAADSELRHLLDRGDLVLDYRAVQRDWTGETVLVPAPIPPLRYLHENILGRDLEVLLVRDGDGTWHQVTGSAAEHRAALGEPLPRSIPEIAAEIAGILHELGIGPDAVAPDVSAGTVGDLLLDNAVRAVQLEALADFIRSATDIEIFNELTDARSRLARRLGLNLIPDPGAPERTFTAESLADRLTDTGQRRALRAQQFGDLAEYAKGLREVDPDAVAAARDRLARRLVSEELARKMSTQRAADRAGVDRRTAALLPPGYVDGPDGKRVFAVNPSGLDPKKLFQVIRRLERDGQGELVHEALAEYANALFDIDPYTDVPRGDRTADPRIADGRFPMHDREAMGGLRDLIAEAVRAVGADDFARAVADAANRPGSHRIPDDDPDRRPNADRDWARLVGVDLTGADDATFVRIYEAYRDGRIENHEGLSPEDLAAELGRLRREVRDRARRIAALGRLLDEYARGRRPDLAAAADGRLATGAGDPPPAGPGPEGPGPEGPLLGPAGPGPQGPLLGPEGPGPQGPPPGSQGPLSGSEGSLAPRTGDETPPPGPEAGDSGDGSGKPPDTPPAVPGDPGEGPDDSGPRAESGPGAAPALPDSYTELMDWVELRRAEIAVDAAADEAAWARRQAADRPGDGLLRFRAEQADRMLGYARERIDRIRLAQVDRAAWNARMDADRARFLADMDPDNWLAGQRADLAEWVARMAAERARWWQDMLGGPGGGTPPGPPPGEPGPDSDSGPTGPKPDSAPDPEGAPEPDSGESVDKAVAPGDPERGETGSAAEDGTPAAGNPADKGRPEDSADGVRTDDSPDGGRSDDSVVPVGEDAEPVAEDRTPEVGGREPEAKAGISRGDGTEAAGVQPETDGNLQISEGAAPVPEGGRSAADGAEPDDPGGPRAREEDGGATGPRPHDLLADALVDAVARCDDLTARIAELASGLRADVDPGAFDTARMAETLAELRGHDLDAEDRVRVEEIGDLLTRLLHAEQEVRRITGRIEYDRLVGERHGVTREREFLRAKITDRARNLGLQNPGGWADLGPEARERIVLRLDEETGYDAVDVAGGIDEMPLHDRSAVGDQERQHRRDLIRKLIARTAEFDELGSRLRELDRQIAGMEQGQEVLDRPRPEEVTAELERLARERAAELHRIKPRRTMRDDLARRLGPVDENDDPAAGLLEPGALDATLRDLREGAYRELAAGVLRPSQYQRRLLRIDALADAARDVNEAHHRIGRLQDDMARVAGVWRALVEAEGGRMVTDRVGVVDGDAPRIIVFGPRPDPANPRADHDAALDHALRNSLAAAQAMVRPETTVEYRRVLADRADNWRVEDMDPPEVERMSTGWVAGRRLDMTRWRDAAGDWHPVDPTRPGWQTNRDAPDLPMMFGRKDLPDGVSGWASEDVVNDIVLPLEDVPAGKIPESALPLNAPMAPAQYDTSGIDPKDLFGQHWGADAYNVMRLLLMAALVPKHPAVKAWIQRHPEIGRWVQARPWLQKLPPFGTVFRGYEWFAPPGTDVQPMHRRWQESDHLPRAAMNEIPEGLRREWEREADQWAEVQRWADEEYDRFLGDDTDIDRIADGIERYREDRQRAAAREFVDLVRTRTVGELGGLDPLGNVPAQLARIEATIDRMAEEAGDRFAVDDPELVRNTVEQVREMLLGVVDPAEIVPGADPDEIVRAVHPDDIAEQLAGQMRDDVPRFTRAELEQIKNHLMVDEHRVRDADDPDGELVRRPMDRLADIAEAWHRLRAGEPLPADLVLLQDALAEAQYLADHPQATWQAANTYAIGLGHHWDSQRPPLTGWRAGRPYALPPLQPDAAYLPPGSRETSERRPPAARDGDTLEFPAAEPPGDGPARPAPETPDGESVGSPGVRAARDGDTLEFPAGEGAGEGENSVHQAPGGRRGEAGESPVEGTGGGSATSRRPTPPENTAPDAPSGSVPDDPDNPDGPPPDEPGGTPPANGPGGGKPPSHPPSSAHSAPEPPRGSGPPPPPNDSGSLNGRGGPGDSGGLNGRGGPGDSGGLNGRGGPGDSGGLNGRGGP</sequence>
<feature type="region of interest" description="Disordered" evidence="1">
    <location>
        <begin position="5389"/>
        <end position="5585"/>
    </location>
</feature>
<feature type="region of interest" description="Disordered" evidence="1">
    <location>
        <begin position="3148"/>
        <end position="3228"/>
    </location>
</feature>
<feature type="compositionally biased region" description="Low complexity" evidence="1">
    <location>
        <begin position="1962"/>
        <end position="1974"/>
    </location>
</feature>
<dbReference type="Pfam" id="PF25547">
    <property type="entry name" value="WXG100_2"/>
    <property type="match status" value="1"/>
</dbReference>
<feature type="compositionally biased region" description="Low complexity" evidence="1">
    <location>
        <begin position="624"/>
        <end position="660"/>
    </location>
</feature>
<feature type="region of interest" description="Disordered" evidence="1">
    <location>
        <begin position="2955"/>
        <end position="2975"/>
    </location>
</feature>
<feature type="compositionally biased region" description="Basic and acidic residues" evidence="1">
    <location>
        <begin position="3774"/>
        <end position="3784"/>
    </location>
</feature>
<feature type="region of interest" description="Disordered" evidence="1">
    <location>
        <begin position="990"/>
        <end position="1041"/>
    </location>
</feature>
<feature type="compositionally biased region" description="Basic and acidic residues" evidence="1">
    <location>
        <begin position="5468"/>
        <end position="5492"/>
    </location>
</feature>
<evidence type="ECO:0000313" key="4">
    <source>
        <dbReference type="Proteomes" id="UP001550628"/>
    </source>
</evidence>
<feature type="region of interest" description="Disordered" evidence="1">
    <location>
        <begin position="2841"/>
        <end position="2875"/>
    </location>
</feature>
<evidence type="ECO:0000259" key="2">
    <source>
        <dbReference type="PROSITE" id="PS50862"/>
    </source>
</evidence>
<feature type="region of interest" description="Disordered" evidence="1">
    <location>
        <begin position="1554"/>
        <end position="1660"/>
    </location>
</feature>
<dbReference type="EMBL" id="JBEYBF010000005">
    <property type="protein sequence ID" value="MEU1952224.1"/>
    <property type="molecule type" value="Genomic_DNA"/>
</dbReference>
<feature type="region of interest" description="Disordered" evidence="1">
    <location>
        <begin position="5046"/>
        <end position="5065"/>
    </location>
</feature>
<feature type="compositionally biased region" description="Low complexity" evidence="1">
    <location>
        <begin position="604"/>
        <end position="613"/>
    </location>
</feature>
<feature type="region of interest" description="Disordered" evidence="1">
    <location>
        <begin position="4441"/>
        <end position="4510"/>
    </location>
</feature>
<dbReference type="Proteomes" id="UP001550628">
    <property type="component" value="Unassembled WGS sequence"/>
</dbReference>
<feature type="compositionally biased region" description="Basic and acidic residues" evidence="1">
    <location>
        <begin position="999"/>
        <end position="1041"/>
    </location>
</feature>
<feature type="compositionally biased region" description="Basic and acidic residues" evidence="1">
    <location>
        <begin position="5053"/>
        <end position="5065"/>
    </location>
</feature>
<feature type="region of interest" description="Disordered" evidence="1">
    <location>
        <begin position="3765"/>
        <end position="3791"/>
    </location>
</feature>
<feature type="compositionally biased region" description="Gly residues" evidence="1">
    <location>
        <begin position="470"/>
        <end position="483"/>
    </location>
</feature>
<feature type="compositionally biased region" description="Basic and acidic residues" evidence="1">
    <location>
        <begin position="2848"/>
        <end position="2857"/>
    </location>
</feature>
<feature type="region of interest" description="Disordered" evidence="1">
    <location>
        <begin position="1058"/>
        <end position="1286"/>
    </location>
</feature>
<dbReference type="RefSeq" id="WP_357154259.1">
    <property type="nucleotide sequence ID" value="NZ_JBEYBF010000005.1"/>
</dbReference>
<protein>
    <recommendedName>
        <fullName evidence="2">Aminoacyl-transfer RNA synthetases class-II family profile domain-containing protein</fullName>
    </recommendedName>
</protein>
<feature type="compositionally biased region" description="Pro residues" evidence="1">
    <location>
        <begin position="5192"/>
        <end position="5202"/>
    </location>
</feature>
<feature type="region of interest" description="Disordered" evidence="1">
    <location>
        <begin position="2727"/>
        <end position="2746"/>
    </location>
</feature>
<evidence type="ECO:0000313" key="3">
    <source>
        <dbReference type="EMBL" id="MEU1952224.1"/>
    </source>
</evidence>
<feature type="region of interest" description="Disordered" evidence="1">
    <location>
        <begin position="351"/>
        <end position="896"/>
    </location>
</feature>
<feature type="compositionally biased region" description="Basic and acidic residues" evidence="1">
    <location>
        <begin position="1069"/>
        <end position="1252"/>
    </location>
</feature>
<feature type="compositionally biased region" description="Low complexity" evidence="1">
    <location>
        <begin position="5203"/>
        <end position="5213"/>
    </location>
</feature>
<feature type="region of interest" description="Disordered" evidence="1">
    <location>
        <begin position="6472"/>
        <end position="6709"/>
    </location>
</feature>
<feature type="region of interest" description="Disordered" evidence="1">
    <location>
        <begin position="2474"/>
        <end position="2495"/>
    </location>
</feature>
<comment type="caution">
    <text evidence="3">The sequence shown here is derived from an EMBL/GenBank/DDBJ whole genome shotgun (WGS) entry which is preliminary data.</text>
</comment>
<feature type="region of interest" description="Disordered" evidence="1">
    <location>
        <begin position="3479"/>
        <end position="3498"/>
    </location>
</feature>
<feature type="compositionally biased region" description="Basic and acidic residues" evidence="1">
    <location>
        <begin position="3483"/>
        <end position="3498"/>
    </location>
</feature>
<feature type="compositionally biased region" description="Gly residues" evidence="1">
    <location>
        <begin position="374"/>
        <end position="383"/>
    </location>
</feature>
<name>A0ABV2WMX5_9NOCA</name>
<feature type="compositionally biased region" description="Low complexity" evidence="1">
    <location>
        <begin position="667"/>
        <end position="679"/>
    </location>
</feature>
<feature type="compositionally biased region" description="Pro residues" evidence="1">
    <location>
        <begin position="6649"/>
        <end position="6662"/>
    </location>
</feature>
<feature type="compositionally biased region" description="Acidic residues" evidence="1">
    <location>
        <begin position="4473"/>
        <end position="4488"/>
    </location>
</feature>
<feature type="region of interest" description="Disordered" evidence="1">
    <location>
        <begin position="5151"/>
        <end position="5271"/>
    </location>
</feature>
<feature type="compositionally biased region" description="Basic and acidic residues" evidence="1">
    <location>
        <begin position="1571"/>
        <end position="1592"/>
    </location>
</feature>
<reference evidence="3 4" key="1">
    <citation type="submission" date="2024-06" db="EMBL/GenBank/DDBJ databases">
        <title>The Natural Products Discovery Center: Release of the First 8490 Sequenced Strains for Exploring Actinobacteria Biosynthetic Diversity.</title>
        <authorList>
            <person name="Kalkreuter E."/>
            <person name="Kautsar S.A."/>
            <person name="Yang D."/>
            <person name="Bader C.D."/>
            <person name="Teijaro C.N."/>
            <person name="Fluegel L."/>
            <person name="Davis C.M."/>
            <person name="Simpson J.R."/>
            <person name="Lauterbach L."/>
            <person name="Steele A.D."/>
            <person name="Gui C."/>
            <person name="Meng S."/>
            <person name="Li G."/>
            <person name="Viehrig K."/>
            <person name="Ye F."/>
            <person name="Su P."/>
            <person name="Kiefer A.F."/>
            <person name="Nichols A."/>
            <person name="Cepeda A.J."/>
            <person name="Yan W."/>
            <person name="Fan B."/>
            <person name="Jiang Y."/>
            <person name="Adhikari A."/>
            <person name="Zheng C.-J."/>
            <person name="Schuster L."/>
            <person name="Cowan T.M."/>
            <person name="Smanski M.J."/>
            <person name="Chevrette M.G."/>
            <person name="De Carvalho L.P.S."/>
            <person name="Shen B."/>
        </authorList>
    </citation>
    <scope>NUCLEOTIDE SEQUENCE [LARGE SCALE GENOMIC DNA]</scope>
    <source>
        <strain evidence="3 4">NPDC019708</strain>
    </source>
</reference>
<feature type="compositionally biased region" description="Pro residues" evidence="1">
    <location>
        <begin position="6615"/>
        <end position="6630"/>
    </location>
</feature>
<feature type="compositionally biased region" description="Basic and acidic residues" evidence="1">
    <location>
        <begin position="786"/>
        <end position="823"/>
    </location>
</feature>
<feature type="compositionally biased region" description="Basic and acidic residues" evidence="1">
    <location>
        <begin position="1267"/>
        <end position="1282"/>
    </location>
</feature>